<dbReference type="Proteomes" id="UP000254575">
    <property type="component" value="Unassembled WGS sequence"/>
</dbReference>
<dbReference type="InterPro" id="IPR020579">
    <property type="entry name" value="Exonuc_VII_lsu_C"/>
</dbReference>
<dbReference type="GO" id="GO:0009318">
    <property type="term" value="C:exodeoxyribonuclease VII complex"/>
    <property type="evidence" value="ECO:0007669"/>
    <property type="project" value="UniProtKB-UniRule"/>
</dbReference>
<evidence type="ECO:0000256" key="7">
    <source>
        <dbReference type="SAM" id="Coils"/>
    </source>
</evidence>
<comment type="catalytic activity">
    <reaction evidence="5 6">
        <text>Exonucleolytic cleavage in either 5'- to 3'- or 3'- to 5'-direction to yield nucleoside 5'-phosphates.</text>
        <dbReference type="EC" id="3.1.11.6"/>
    </reaction>
</comment>
<feature type="domain" description="Exonuclease VII large subunit C-terminal" evidence="8">
    <location>
        <begin position="125"/>
        <end position="371"/>
    </location>
</feature>
<evidence type="ECO:0000259" key="8">
    <source>
        <dbReference type="Pfam" id="PF02601"/>
    </source>
</evidence>
<dbReference type="PANTHER" id="PTHR30008:SF0">
    <property type="entry name" value="EXODEOXYRIBONUCLEASE 7 LARGE SUBUNIT"/>
    <property type="match status" value="1"/>
</dbReference>
<dbReference type="RefSeq" id="WP_115218348.1">
    <property type="nucleotide sequence ID" value="NZ_UHIA01000004.1"/>
</dbReference>
<evidence type="ECO:0000259" key="9">
    <source>
        <dbReference type="Pfam" id="PF13742"/>
    </source>
</evidence>
<dbReference type="GO" id="GO:0005737">
    <property type="term" value="C:cytoplasm"/>
    <property type="evidence" value="ECO:0007669"/>
    <property type="project" value="UniProtKB-SubCell"/>
</dbReference>
<comment type="subcellular location">
    <subcellularLocation>
        <location evidence="5 6">Cytoplasm</location>
    </subcellularLocation>
</comment>
<dbReference type="Pfam" id="PF02601">
    <property type="entry name" value="Exonuc_VII_L"/>
    <property type="match status" value="1"/>
</dbReference>
<gene>
    <name evidence="5 10" type="primary">xseA</name>
    <name evidence="10" type="ORF">NCTC10717_01095</name>
</gene>
<dbReference type="PANTHER" id="PTHR30008">
    <property type="entry name" value="EXODEOXYRIBONUCLEASE 7 LARGE SUBUNIT"/>
    <property type="match status" value="1"/>
</dbReference>
<keyword evidence="7" id="KW-0175">Coiled coil</keyword>
<protein>
    <recommendedName>
        <fullName evidence="5">Exodeoxyribonuclease 7 large subunit</fullName>
        <ecNumber evidence="5">3.1.11.6</ecNumber>
    </recommendedName>
    <alternativeName>
        <fullName evidence="5">Exodeoxyribonuclease VII large subunit</fullName>
        <shortName evidence="5">Exonuclease VII large subunit</shortName>
    </alternativeName>
</protein>
<feature type="coiled-coil region" evidence="7">
    <location>
        <begin position="270"/>
        <end position="331"/>
    </location>
</feature>
<feature type="domain" description="OB-fold nucleic acid binding" evidence="9">
    <location>
        <begin position="6"/>
        <end position="102"/>
    </location>
</feature>
<evidence type="ECO:0000256" key="1">
    <source>
        <dbReference type="ARBA" id="ARBA00022490"/>
    </source>
</evidence>
<evidence type="ECO:0000256" key="4">
    <source>
        <dbReference type="ARBA" id="ARBA00022839"/>
    </source>
</evidence>
<dbReference type="HAMAP" id="MF_00378">
    <property type="entry name" value="Exonuc_7_L"/>
    <property type="match status" value="1"/>
</dbReference>
<organism evidence="10 11">
    <name type="scientific">Suttonella indologenes</name>
    <dbReference type="NCBI Taxonomy" id="13276"/>
    <lineage>
        <taxon>Bacteria</taxon>
        <taxon>Pseudomonadati</taxon>
        <taxon>Pseudomonadota</taxon>
        <taxon>Gammaproteobacteria</taxon>
        <taxon>Cardiobacteriales</taxon>
        <taxon>Cardiobacteriaceae</taxon>
        <taxon>Suttonella</taxon>
    </lineage>
</organism>
<dbReference type="EMBL" id="UHIA01000004">
    <property type="protein sequence ID" value="SUO96653.1"/>
    <property type="molecule type" value="Genomic_DNA"/>
</dbReference>
<evidence type="ECO:0000313" key="10">
    <source>
        <dbReference type="EMBL" id="SUO96653.1"/>
    </source>
</evidence>
<dbReference type="OrthoDB" id="9802795at2"/>
<evidence type="ECO:0000256" key="2">
    <source>
        <dbReference type="ARBA" id="ARBA00022722"/>
    </source>
</evidence>
<dbReference type="InterPro" id="IPR003753">
    <property type="entry name" value="Exonuc_VII_L"/>
</dbReference>
<keyword evidence="11" id="KW-1185">Reference proteome</keyword>
<dbReference type="CDD" id="cd04489">
    <property type="entry name" value="ExoVII_LU_OBF"/>
    <property type="match status" value="1"/>
</dbReference>
<dbReference type="Pfam" id="PF13742">
    <property type="entry name" value="tRNA_anti_2"/>
    <property type="match status" value="1"/>
</dbReference>
<evidence type="ECO:0000313" key="11">
    <source>
        <dbReference type="Proteomes" id="UP000254575"/>
    </source>
</evidence>
<dbReference type="GO" id="GO:0003676">
    <property type="term" value="F:nucleic acid binding"/>
    <property type="evidence" value="ECO:0007669"/>
    <property type="project" value="InterPro"/>
</dbReference>
<comment type="subunit">
    <text evidence="5">Heterooligomer composed of large and small subunits.</text>
</comment>
<comment type="similarity">
    <text evidence="5 6">Belongs to the XseA family.</text>
</comment>
<keyword evidence="2 5" id="KW-0540">Nuclease</keyword>
<evidence type="ECO:0000256" key="5">
    <source>
        <dbReference type="HAMAP-Rule" id="MF_00378"/>
    </source>
</evidence>
<dbReference type="NCBIfam" id="TIGR00237">
    <property type="entry name" value="xseA"/>
    <property type="match status" value="1"/>
</dbReference>
<evidence type="ECO:0000256" key="6">
    <source>
        <dbReference type="RuleBase" id="RU004355"/>
    </source>
</evidence>
<accession>A0A380MXM8</accession>
<keyword evidence="1 5" id="KW-0963">Cytoplasm</keyword>
<dbReference type="GO" id="GO:0006308">
    <property type="term" value="P:DNA catabolic process"/>
    <property type="evidence" value="ECO:0007669"/>
    <property type="project" value="UniProtKB-UniRule"/>
</dbReference>
<reference evidence="10 11" key="1">
    <citation type="submission" date="2018-06" db="EMBL/GenBank/DDBJ databases">
        <authorList>
            <consortium name="Pathogen Informatics"/>
            <person name="Doyle S."/>
        </authorList>
    </citation>
    <scope>NUCLEOTIDE SEQUENCE [LARGE SCALE GENOMIC DNA]</scope>
    <source>
        <strain evidence="10 11">NCTC10717</strain>
    </source>
</reference>
<dbReference type="GO" id="GO:0008855">
    <property type="term" value="F:exodeoxyribonuclease VII activity"/>
    <property type="evidence" value="ECO:0007669"/>
    <property type="project" value="UniProtKB-UniRule"/>
</dbReference>
<evidence type="ECO:0000256" key="3">
    <source>
        <dbReference type="ARBA" id="ARBA00022801"/>
    </source>
</evidence>
<keyword evidence="4 5" id="KW-0269">Exonuclease</keyword>
<dbReference type="EC" id="3.1.11.6" evidence="5"/>
<sequence>MSEKVYQVSELNEAARDLLETGFSRISVEGEISNLSRPASGHLYFSLKDAQASIACALFKGSRFALRMDWTEIANGVQVRLQGRVSLYAPRGQYQLIAAQMEPAGLGALEREYQLRLQRLQAEGLFAAETKREPPRRAMRIGVITSPSGAAVHDVLNTLKRRNPAAQIVIYPCMVQGKEAPAQIIAALQAANRRQECEVLLLVRGGGSLEDLWAFNDEALARAVAASVLPVISGVGHEVDTTLADFAADRRAATPTAAAEMVSPPVADEVLRLQRRQQQLSQDLARLIRQQQLATQQLQARLLRQDPRRQVEQRQQRADELQGRLQQAMQRRLQEAAWQQRHLAQRLALCHPDKRLSSERQRLGRWAQSLRAHQPMRRLESERRAAAEKERRLLAALRQRLQQERQQLQYRQGRFERVQLAPRVAAAQTQLRHLSLALQRRQENFQAQQQQQFAALAQRLALLNPLAVLARGYAVVENSQGEVLSRAQDVQLQEQISVRFADGKAQCRVEKVKLQS</sequence>
<dbReference type="AlphaFoldDB" id="A0A380MXM8"/>
<keyword evidence="3 5" id="KW-0378">Hydrolase</keyword>
<comment type="function">
    <text evidence="5">Bidirectionally degrades single-stranded DNA into large acid-insoluble oligonucleotides, which are then degraded further into small acid-soluble oligonucleotides.</text>
</comment>
<proteinExistence type="inferred from homology"/>
<name>A0A380MXM8_9GAMM</name>
<feature type="coiled-coil region" evidence="7">
    <location>
        <begin position="376"/>
        <end position="411"/>
    </location>
</feature>
<dbReference type="InterPro" id="IPR025824">
    <property type="entry name" value="OB-fold_nuc-bd_dom"/>
</dbReference>